<reference evidence="1 2" key="1">
    <citation type="journal article" date="2011" name="J. Bacteriol.">
        <title>Draft genome sequence of the anoxygenic filamentous phototrophic bacterium Oscillochloris trichoides subsp. DG-6.</title>
        <authorList>
            <person name="Kuznetsov B.B."/>
            <person name="Ivanovsky R.N."/>
            <person name="Keppen O.I."/>
            <person name="Sukhacheva M.V."/>
            <person name="Bumazhkin B.K."/>
            <person name="Patutina E.O."/>
            <person name="Beletsky A.V."/>
            <person name="Mardanov A.V."/>
            <person name="Baslerov R.V."/>
            <person name="Panteleeva A.N."/>
            <person name="Kolganova T.V."/>
            <person name="Ravin N.V."/>
            <person name="Skryabin K.G."/>
        </authorList>
    </citation>
    <scope>NUCLEOTIDE SEQUENCE [LARGE SCALE GENOMIC DNA]</scope>
    <source>
        <strain evidence="1 2">DG-6</strain>
    </source>
</reference>
<dbReference type="InterPro" id="IPR013490">
    <property type="entry name" value="CRISPR-assoc_RAMP_Csx10"/>
</dbReference>
<evidence type="ECO:0000313" key="1">
    <source>
        <dbReference type="EMBL" id="EFO81933.1"/>
    </source>
</evidence>
<dbReference type="Pfam" id="PF09700">
    <property type="entry name" value="Cas_Cmr3"/>
    <property type="match status" value="1"/>
</dbReference>
<dbReference type="EMBL" id="ADVR01000003">
    <property type="protein sequence ID" value="EFO81933.1"/>
    <property type="molecule type" value="Genomic_DNA"/>
</dbReference>
<dbReference type="InterPro" id="IPR019117">
    <property type="entry name" value="CRISPR-assoc_protein_Cmr3"/>
</dbReference>
<sequence>MLLNLQLTARAPLAFARTKPGAQFRQSLPYVPGAALFGALAQILEQRGELKIELLREVICHNAYPAMQDDVWSRPYPATALKPKGQPNAHAFDALVGRVCWEHMQPAALQFTTDTYQVAEGCYTFTDTPNQAGYYHQGQLAERKVEQRVLTRVAINRRRGTAEDARLYSPLVLSEVTQGAPTQFLGTLVLPGELANLLAAQRILYLGGRQSSGLGKVQVCTTQSQVEDAAAIKQRVGALTRRFQVQVQRYDALHGEHTPWPIDDGTIFTLNLLSDAILFQQGWLPTNVIDAAMLREETGIHATCIRAFTTPTMIGGWNVTWQKPKPTAIATALGSLFVFQANEPLSDSQYQALADLQARGIGERRQEGYGQIRICDEFHLLDETISEPKEG</sequence>
<organism evidence="1 2">
    <name type="scientific">Oscillochloris trichoides DG-6</name>
    <dbReference type="NCBI Taxonomy" id="765420"/>
    <lineage>
        <taxon>Bacteria</taxon>
        <taxon>Bacillati</taxon>
        <taxon>Chloroflexota</taxon>
        <taxon>Chloroflexia</taxon>
        <taxon>Chloroflexales</taxon>
        <taxon>Chloroflexineae</taxon>
        <taxon>Oscillochloridaceae</taxon>
        <taxon>Oscillochloris</taxon>
    </lineage>
</organism>
<dbReference type="OrthoDB" id="1730014at2"/>
<proteinExistence type="predicted"/>
<gene>
    <name evidence="1" type="ORF">OSCT_0082</name>
</gene>
<comment type="caution">
    <text evidence="1">The sequence shown here is derived from an EMBL/GenBank/DDBJ whole genome shotgun (WGS) entry which is preliminary data.</text>
</comment>
<name>E1I9T1_9CHLR</name>
<dbReference type="AlphaFoldDB" id="E1I9T1"/>
<dbReference type="Gene3D" id="2.60.40.4350">
    <property type="match status" value="1"/>
</dbReference>
<dbReference type="STRING" id="765420.OSCT_0082"/>
<evidence type="ECO:0008006" key="3">
    <source>
        <dbReference type="Google" id="ProtNLM"/>
    </source>
</evidence>
<dbReference type="NCBIfam" id="TIGR02674">
    <property type="entry name" value="cas_cyan_RAMP_2"/>
    <property type="match status" value="1"/>
</dbReference>
<accession>E1I9T1</accession>
<dbReference type="Proteomes" id="UP000054010">
    <property type="component" value="Unassembled WGS sequence"/>
</dbReference>
<keyword evidence="2" id="KW-1185">Reference proteome</keyword>
<protein>
    <recommendedName>
        <fullName evidence="3">CRISPR-associated RAMP protein, Csx10 family</fullName>
    </recommendedName>
</protein>
<evidence type="ECO:0000313" key="2">
    <source>
        <dbReference type="Proteomes" id="UP000054010"/>
    </source>
</evidence>
<dbReference type="eggNOG" id="COG1337">
    <property type="taxonomic scope" value="Bacteria"/>
</dbReference>
<dbReference type="HOGENOM" id="CLU_679177_0_0_0"/>